<reference evidence="1" key="1">
    <citation type="submission" date="2022-07" db="EMBL/GenBank/DDBJ databases">
        <title>Genome Sequence of Phlebia brevispora.</title>
        <authorList>
            <person name="Buettner E."/>
        </authorList>
    </citation>
    <scope>NUCLEOTIDE SEQUENCE</scope>
    <source>
        <strain evidence="1">MPL23</strain>
    </source>
</reference>
<sequence length="604" mass="68634">MPESPSDHVDESSTEAEPEFYYAVLNLPKTATDHEIRDRYRQLSMLFHPDRQRSKEIEATAVKRFLEIQKAYEILSDPITRQAYDLFGLEGVKLLSPRQAWEGLSPDEIKSELVRRRMETEQVRLQRYVDSKGQFTVTIAAVPKEEPETNRWYADVWNRVRNIRPVSFGMKHVLSVPVTERTRVILTGSSSLQNEGGDARSAIFGRGLQGTVRHQYSPRLNFQASTSMLNLRNMRLRSKYHDEDNEADIQIFFSPALVNAFYLQGHQLMYWVPPTTTTVSRRLFPGRNVWGRLTMSTLPLLPQFRFDLTSFYQFDLAREDDEDTEQHVESRLPSRTGLEAGIAFWDIGVELDGLLPALVGQLGLHFQESGIRVKTGLNLGLVTRKITLGAAWSGETAAGSNNIGVDVGVGTDGVVLNLDMTYFNQRFYLPIVIALDLDEKAAFWTTVIPTVVLVLSHHFILKPRRRKARIEFFRQARRELREAKSDIVRQAEETRLLLKETAQRHTDAETSVDGLVIADARYGPTETDDALEGLTIDVTVPLQALVSKSQLYIPGRRSKAGLQGFFDPVPSAPKSLRVRYTFRGRPHYAEIPDYMPVVLPLEGE</sequence>
<protein>
    <submittedName>
        <fullName evidence="1">Uncharacterized protein</fullName>
    </submittedName>
</protein>
<comment type="caution">
    <text evidence="1">The sequence shown here is derived from an EMBL/GenBank/DDBJ whole genome shotgun (WGS) entry which is preliminary data.</text>
</comment>
<gene>
    <name evidence="1" type="ORF">NM688_g2166</name>
</gene>
<proteinExistence type="predicted"/>
<evidence type="ECO:0000313" key="2">
    <source>
        <dbReference type="Proteomes" id="UP001148662"/>
    </source>
</evidence>
<name>A0ACC1T991_9APHY</name>
<accession>A0ACC1T991</accession>
<keyword evidence="2" id="KW-1185">Reference proteome</keyword>
<dbReference type="EMBL" id="JANHOG010000263">
    <property type="protein sequence ID" value="KAJ3556184.1"/>
    <property type="molecule type" value="Genomic_DNA"/>
</dbReference>
<dbReference type="Proteomes" id="UP001148662">
    <property type="component" value="Unassembled WGS sequence"/>
</dbReference>
<evidence type="ECO:0000313" key="1">
    <source>
        <dbReference type="EMBL" id="KAJ3556184.1"/>
    </source>
</evidence>
<organism evidence="1 2">
    <name type="scientific">Phlebia brevispora</name>
    <dbReference type="NCBI Taxonomy" id="194682"/>
    <lineage>
        <taxon>Eukaryota</taxon>
        <taxon>Fungi</taxon>
        <taxon>Dikarya</taxon>
        <taxon>Basidiomycota</taxon>
        <taxon>Agaricomycotina</taxon>
        <taxon>Agaricomycetes</taxon>
        <taxon>Polyporales</taxon>
        <taxon>Meruliaceae</taxon>
        <taxon>Phlebia</taxon>
    </lineage>
</organism>